<feature type="chain" id="PRO_5046789886" evidence="5">
    <location>
        <begin position="19"/>
        <end position="379"/>
    </location>
</feature>
<dbReference type="Proteomes" id="UP001549749">
    <property type="component" value="Unassembled WGS sequence"/>
</dbReference>
<dbReference type="RefSeq" id="WP_354662988.1">
    <property type="nucleotide sequence ID" value="NZ_JBEXAC010000002.1"/>
</dbReference>
<proteinExistence type="predicted"/>
<dbReference type="InterPro" id="IPR017937">
    <property type="entry name" value="Thioredoxin_CS"/>
</dbReference>
<dbReference type="Pfam" id="PF14289">
    <property type="entry name" value="DUF4369"/>
    <property type="match status" value="1"/>
</dbReference>
<dbReference type="PROSITE" id="PS00194">
    <property type="entry name" value="THIOREDOXIN_1"/>
    <property type="match status" value="1"/>
</dbReference>
<comment type="caution">
    <text evidence="7">The sequence shown here is derived from an EMBL/GenBank/DDBJ whole genome shotgun (WGS) entry which is preliminary data.</text>
</comment>
<keyword evidence="3" id="KW-1015">Disulfide bond</keyword>
<protein>
    <submittedName>
        <fullName evidence="7">TlpA disulfide reductase family protein</fullName>
    </submittedName>
</protein>
<evidence type="ECO:0000313" key="8">
    <source>
        <dbReference type="Proteomes" id="UP001549749"/>
    </source>
</evidence>
<feature type="signal peptide" evidence="5">
    <location>
        <begin position="1"/>
        <end position="18"/>
    </location>
</feature>
<dbReference type="InterPro" id="IPR050553">
    <property type="entry name" value="Thioredoxin_ResA/DsbE_sf"/>
</dbReference>
<keyword evidence="4" id="KW-0676">Redox-active center</keyword>
<evidence type="ECO:0000256" key="4">
    <source>
        <dbReference type="ARBA" id="ARBA00023284"/>
    </source>
</evidence>
<gene>
    <name evidence="7" type="ORF">ABR189_23760</name>
</gene>
<keyword evidence="2" id="KW-0201">Cytochrome c-type biogenesis</keyword>
<dbReference type="InterPro" id="IPR036249">
    <property type="entry name" value="Thioredoxin-like_sf"/>
</dbReference>
<evidence type="ECO:0000313" key="7">
    <source>
        <dbReference type="EMBL" id="MET7000429.1"/>
    </source>
</evidence>
<keyword evidence="8" id="KW-1185">Reference proteome</keyword>
<accession>A0ABV2TE89</accession>
<feature type="domain" description="Thioredoxin" evidence="6">
    <location>
        <begin position="238"/>
        <end position="379"/>
    </location>
</feature>
<dbReference type="Pfam" id="PF00578">
    <property type="entry name" value="AhpC-TSA"/>
    <property type="match status" value="1"/>
</dbReference>
<dbReference type="Gene3D" id="3.40.30.10">
    <property type="entry name" value="Glutaredoxin"/>
    <property type="match status" value="1"/>
</dbReference>
<dbReference type="InterPro" id="IPR025380">
    <property type="entry name" value="DUF4369"/>
</dbReference>
<dbReference type="PANTHER" id="PTHR42852:SF6">
    <property type="entry name" value="THIOL:DISULFIDE INTERCHANGE PROTEIN DSBE"/>
    <property type="match status" value="1"/>
</dbReference>
<evidence type="ECO:0000256" key="1">
    <source>
        <dbReference type="ARBA" id="ARBA00004196"/>
    </source>
</evidence>
<sequence length="379" mass="41891">MKKVFLLLLLGPSLTVCAQKSWQYKIKGNVGTGHDSSKVVMQFPEDGKLVEDSAMIQNGMFELKGNRSEPIKVFLALTSKSKDANKRAAVEVINLYLEPGVITVTSVNNSFRAAEIKGGPVNKDYTVLSRLIKPQTDQLRQLMKDYAALSDADKKDPAVKASRDSALGKIRAAKNEQLKDYIIKNPRSLVSLDALIEYAGGALDYSTIHPMFEALSANVRKGKAAKTFAGRLEIARKTGIGQIAPDFAQADTSGTMIRLSSFRGKYVLLDFWASWCVPCRAENPHVVKAFQQYKDKGFTVLGVSLDKPDARDRWLKAIADDQLTWTQVSDLKFWNNEAAKLYGIQAIPQNYLIGPDGKVVAQNLRGDALHQQLKALLDK</sequence>
<organism evidence="7 8">
    <name type="scientific">Chitinophaga defluvii</name>
    <dbReference type="NCBI Taxonomy" id="3163343"/>
    <lineage>
        <taxon>Bacteria</taxon>
        <taxon>Pseudomonadati</taxon>
        <taxon>Bacteroidota</taxon>
        <taxon>Chitinophagia</taxon>
        <taxon>Chitinophagales</taxon>
        <taxon>Chitinophagaceae</taxon>
        <taxon>Chitinophaga</taxon>
    </lineage>
</organism>
<keyword evidence="5" id="KW-0732">Signal</keyword>
<dbReference type="PANTHER" id="PTHR42852">
    <property type="entry name" value="THIOL:DISULFIDE INTERCHANGE PROTEIN DSBE"/>
    <property type="match status" value="1"/>
</dbReference>
<name>A0ABV2TE89_9BACT</name>
<evidence type="ECO:0000256" key="3">
    <source>
        <dbReference type="ARBA" id="ARBA00023157"/>
    </source>
</evidence>
<dbReference type="CDD" id="cd02966">
    <property type="entry name" value="TlpA_like_family"/>
    <property type="match status" value="1"/>
</dbReference>
<dbReference type="InterPro" id="IPR000866">
    <property type="entry name" value="AhpC/TSA"/>
</dbReference>
<dbReference type="PROSITE" id="PS51352">
    <property type="entry name" value="THIOREDOXIN_2"/>
    <property type="match status" value="1"/>
</dbReference>
<dbReference type="InterPro" id="IPR013766">
    <property type="entry name" value="Thioredoxin_domain"/>
</dbReference>
<comment type="subcellular location">
    <subcellularLocation>
        <location evidence="1">Cell envelope</location>
    </subcellularLocation>
</comment>
<evidence type="ECO:0000256" key="5">
    <source>
        <dbReference type="SAM" id="SignalP"/>
    </source>
</evidence>
<evidence type="ECO:0000259" key="6">
    <source>
        <dbReference type="PROSITE" id="PS51352"/>
    </source>
</evidence>
<reference evidence="7 8" key="1">
    <citation type="submission" date="2024-06" db="EMBL/GenBank/DDBJ databases">
        <title>Chitinophaga defluvii sp. nov., isolated from municipal sewage.</title>
        <authorList>
            <person name="Zhang L."/>
        </authorList>
    </citation>
    <scope>NUCLEOTIDE SEQUENCE [LARGE SCALE GENOMIC DNA]</scope>
    <source>
        <strain evidence="7 8">H8</strain>
    </source>
</reference>
<evidence type="ECO:0000256" key="2">
    <source>
        <dbReference type="ARBA" id="ARBA00022748"/>
    </source>
</evidence>
<dbReference type="SUPFAM" id="SSF52833">
    <property type="entry name" value="Thioredoxin-like"/>
    <property type="match status" value="1"/>
</dbReference>
<dbReference type="EMBL" id="JBEXAC010000002">
    <property type="protein sequence ID" value="MET7000429.1"/>
    <property type="molecule type" value="Genomic_DNA"/>
</dbReference>